<reference evidence="5" key="2">
    <citation type="submission" date="2021-01" db="EMBL/GenBank/DDBJ databases">
        <authorList>
            <person name="Mieszkin S."/>
            <person name="Pouder E."/>
            <person name="Alain K."/>
        </authorList>
    </citation>
    <scope>NUCLEOTIDE SEQUENCE</scope>
    <source>
        <strain evidence="5">HW T2.11</strain>
    </source>
</reference>
<dbReference type="AlphaFoldDB" id="A0A963YT96"/>
<protein>
    <submittedName>
        <fullName evidence="5">Lrp/AsnC family transcriptional regulator</fullName>
    </submittedName>
</protein>
<proteinExistence type="predicted"/>
<evidence type="ECO:0000256" key="1">
    <source>
        <dbReference type="ARBA" id="ARBA00023015"/>
    </source>
</evidence>
<dbReference type="InterPro" id="IPR011991">
    <property type="entry name" value="ArsR-like_HTH"/>
</dbReference>
<reference evidence="5" key="1">
    <citation type="journal article" date="2021" name="Microorganisms">
        <title>Acidisoma silvae sp. nov. and Acidisomacellulosilytica sp. nov., Two Acidophilic Bacteria Isolated from Decaying Wood, Hydrolyzing Cellulose and Producing Poly-3-hydroxybutyrate.</title>
        <authorList>
            <person name="Mieszkin S."/>
            <person name="Pouder E."/>
            <person name="Uroz S."/>
            <person name="Simon-Colin C."/>
            <person name="Alain K."/>
        </authorList>
    </citation>
    <scope>NUCLEOTIDE SEQUENCE</scope>
    <source>
        <strain evidence="5">HW T2.11</strain>
    </source>
</reference>
<dbReference type="InterPro" id="IPR036390">
    <property type="entry name" value="WH_DNA-bd_sf"/>
</dbReference>
<dbReference type="InterPro" id="IPR019888">
    <property type="entry name" value="Tscrpt_reg_AsnC-like"/>
</dbReference>
<organism evidence="5 6">
    <name type="scientific">Acidisoma silvae</name>
    <dbReference type="NCBI Taxonomy" id="2802396"/>
    <lineage>
        <taxon>Bacteria</taxon>
        <taxon>Pseudomonadati</taxon>
        <taxon>Pseudomonadota</taxon>
        <taxon>Alphaproteobacteria</taxon>
        <taxon>Acetobacterales</taxon>
        <taxon>Acidocellaceae</taxon>
        <taxon>Acidisoma</taxon>
    </lineage>
</organism>
<dbReference type="CDD" id="cd00090">
    <property type="entry name" value="HTH_ARSR"/>
    <property type="match status" value="1"/>
</dbReference>
<dbReference type="PROSITE" id="PS50956">
    <property type="entry name" value="HTH_ASNC_2"/>
    <property type="match status" value="1"/>
</dbReference>
<evidence type="ECO:0000256" key="3">
    <source>
        <dbReference type="ARBA" id="ARBA00023163"/>
    </source>
</evidence>
<dbReference type="Gene3D" id="1.10.10.10">
    <property type="entry name" value="Winged helix-like DNA-binding domain superfamily/Winged helix DNA-binding domain"/>
    <property type="match status" value="1"/>
</dbReference>
<evidence type="ECO:0000259" key="4">
    <source>
        <dbReference type="PROSITE" id="PS50956"/>
    </source>
</evidence>
<name>A0A963YT96_9PROT</name>
<dbReference type="Pfam" id="PF01037">
    <property type="entry name" value="AsnC_trans_reg"/>
    <property type="match status" value="1"/>
</dbReference>
<dbReference type="SMART" id="SM00344">
    <property type="entry name" value="HTH_ASNC"/>
    <property type="match status" value="1"/>
</dbReference>
<dbReference type="GO" id="GO:0043200">
    <property type="term" value="P:response to amino acid"/>
    <property type="evidence" value="ECO:0007669"/>
    <property type="project" value="TreeGrafter"/>
</dbReference>
<keyword evidence="3" id="KW-0804">Transcription</keyword>
<dbReference type="SUPFAM" id="SSF46785">
    <property type="entry name" value="Winged helix' DNA-binding domain"/>
    <property type="match status" value="1"/>
</dbReference>
<keyword evidence="1" id="KW-0805">Transcription regulation</keyword>
<dbReference type="InterPro" id="IPR036388">
    <property type="entry name" value="WH-like_DNA-bd_sf"/>
</dbReference>
<evidence type="ECO:0000256" key="2">
    <source>
        <dbReference type="ARBA" id="ARBA00023125"/>
    </source>
</evidence>
<sequence>MAFDRTNGLRDNTLPAGIDRTDAAILGLLQNNARLSIKEIAAEIGLAPSSTHERIRRLRDADILRGVHVEVDPKVLGIGLEALLMIELSKHRRSTVDSFLDEVIQVPEVRFAFLVTGRHDLVVHVVVRDTQHLKDLALDNFTNRPGVARIETSIIFDARRRYELPLLRQLG</sequence>
<dbReference type="GO" id="GO:0006355">
    <property type="term" value="P:regulation of DNA-templated transcription"/>
    <property type="evidence" value="ECO:0007669"/>
    <property type="project" value="UniProtKB-ARBA"/>
</dbReference>
<dbReference type="EMBL" id="JAESVB010000005">
    <property type="protein sequence ID" value="MCB8876005.1"/>
    <property type="molecule type" value="Genomic_DNA"/>
</dbReference>
<dbReference type="Pfam" id="PF13404">
    <property type="entry name" value="HTH_AsnC-type"/>
    <property type="match status" value="1"/>
</dbReference>
<dbReference type="GO" id="GO:0043565">
    <property type="term" value="F:sequence-specific DNA binding"/>
    <property type="evidence" value="ECO:0007669"/>
    <property type="project" value="InterPro"/>
</dbReference>
<dbReference type="GO" id="GO:0005829">
    <property type="term" value="C:cytosol"/>
    <property type="evidence" value="ECO:0007669"/>
    <property type="project" value="TreeGrafter"/>
</dbReference>
<dbReference type="InterPro" id="IPR011008">
    <property type="entry name" value="Dimeric_a/b-barrel"/>
</dbReference>
<keyword evidence="6" id="KW-1185">Reference proteome</keyword>
<evidence type="ECO:0000313" key="6">
    <source>
        <dbReference type="Proteomes" id="UP000708298"/>
    </source>
</evidence>
<feature type="domain" description="HTH asnC-type" evidence="4">
    <location>
        <begin position="18"/>
        <end position="79"/>
    </location>
</feature>
<dbReference type="Proteomes" id="UP000708298">
    <property type="component" value="Unassembled WGS sequence"/>
</dbReference>
<dbReference type="SUPFAM" id="SSF54909">
    <property type="entry name" value="Dimeric alpha+beta barrel"/>
    <property type="match status" value="1"/>
</dbReference>
<dbReference type="InterPro" id="IPR000485">
    <property type="entry name" value="AsnC-type_HTH_dom"/>
</dbReference>
<gene>
    <name evidence="5" type="ORF">ASILVAE211_12500</name>
</gene>
<keyword evidence="2" id="KW-0238">DNA-binding</keyword>
<dbReference type="Gene3D" id="3.30.70.920">
    <property type="match status" value="1"/>
</dbReference>
<dbReference type="PANTHER" id="PTHR30154">
    <property type="entry name" value="LEUCINE-RESPONSIVE REGULATORY PROTEIN"/>
    <property type="match status" value="1"/>
</dbReference>
<accession>A0A963YT96</accession>
<dbReference type="RefSeq" id="WP_227321667.1">
    <property type="nucleotide sequence ID" value="NZ_JAESVB010000005.1"/>
</dbReference>
<dbReference type="PRINTS" id="PR00033">
    <property type="entry name" value="HTHASNC"/>
</dbReference>
<evidence type="ECO:0000313" key="5">
    <source>
        <dbReference type="EMBL" id="MCB8876005.1"/>
    </source>
</evidence>
<dbReference type="InterPro" id="IPR019887">
    <property type="entry name" value="Tscrpt_reg_AsnC/Lrp_C"/>
</dbReference>
<comment type="caution">
    <text evidence="5">The sequence shown here is derived from an EMBL/GenBank/DDBJ whole genome shotgun (WGS) entry which is preliminary data.</text>
</comment>
<dbReference type="PANTHER" id="PTHR30154:SF54">
    <property type="entry name" value="POSSIBLE TRANSCRIPTIONAL REGULATORY PROTEIN (PROBABLY LRP_ASNC-FAMILY)"/>
    <property type="match status" value="1"/>
</dbReference>